<dbReference type="Proteomes" id="UP000094068">
    <property type="component" value="Unassembled WGS sequence"/>
</dbReference>
<reference evidence="3" key="1">
    <citation type="submission" date="2016-09" db="EMBL/GenBank/DDBJ databases">
        <authorList>
            <person name="Gulvik C.A."/>
        </authorList>
    </citation>
    <scope>NUCLEOTIDE SEQUENCE [LARGE SCALE GENOMIC DNA]</scope>
    <source>
        <strain evidence="3">DSM 23328</strain>
    </source>
</reference>
<dbReference type="RefSeq" id="WP_069647472.1">
    <property type="nucleotide sequence ID" value="NZ_MIJZ01000017.1"/>
</dbReference>
<feature type="domain" description="Thiopeptide-type bacteriocin biosynthesis" evidence="1">
    <location>
        <begin position="7"/>
        <end position="263"/>
    </location>
</feature>
<dbReference type="NCBIfam" id="TIGR03891">
    <property type="entry name" value="thiopep_ocin"/>
    <property type="match status" value="1"/>
</dbReference>
<dbReference type="EMBL" id="MIJZ01000017">
    <property type="protein sequence ID" value="OEG09012.1"/>
    <property type="molecule type" value="Genomic_DNA"/>
</dbReference>
<comment type="caution">
    <text evidence="2">The sequence shown here is derived from an EMBL/GenBank/DDBJ whole genome shotgun (WGS) entry which is preliminary data.</text>
</comment>
<proteinExistence type="predicted"/>
<evidence type="ECO:0000313" key="3">
    <source>
        <dbReference type="Proteomes" id="UP000094068"/>
    </source>
</evidence>
<evidence type="ECO:0000259" key="1">
    <source>
        <dbReference type="Pfam" id="PF14028"/>
    </source>
</evidence>
<evidence type="ECO:0000313" key="2">
    <source>
        <dbReference type="EMBL" id="OEG09012.1"/>
    </source>
</evidence>
<protein>
    <recommendedName>
        <fullName evidence="1">Thiopeptide-type bacteriocin biosynthesis domain-containing protein</fullName>
    </recommendedName>
</protein>
<organism evidence="2 3">
    <name type="scientific">Enterococcus ureasiticus</name>
    <dbReference type="NCBI Taxonomy" id="903984"/>
    <lineage>
        <taxon>Bacteria</taxon>
        <taxon>Bacillati</taxon>
        <taxon>Bacillota</taxon>
        <taxon>Bacilli</taxon>
        <taxon>Lactobacillales</taxon>
        <taxon>Enterococcaceae</taxon>
        <taxon>Enterococcus</taxon>
    </lineage>
</organism>
<name>A0A1E5G8J5_9ENTE</name>
<accession>A0A1E5G8J5</accession>
<gene>
    <name evidence="2" type="ORF">BCR21_15670</name>
</gene>
<dbReference type="InterPro" id="IPR023809">
    <property type="entry name" value="Thiopep_bacteriocin_synth_dom"/>
</dbReference>
<dbReference type="Pfam" id="PF14028">
    <property type="entry name" value="Lant_dehydr_C"/>
    <property type="match status" value="1"/>
</dbReference>
<dbReference type="OrthoDB" id="1273722at2"/>
<dbReference type="AlphaFoldDB" id="A0A1E5G8J5"/>
<keyword evidence="3" id="KW-1185">Reference proteome</keyword>
<dbReference type="STRING" id="903984.BCR21_15670"/>
<sequence>MESVYFYLHSVTLQDKVIKSLADYFKKIETQWFFIRYWHGGPHLRIRFKDEHGNRKAEVFHLLNQFATEIPNDSAVTAESYYKNQTFDGEQTNISELPWYVQGSLIEETYAPEINRYGSGILLELSERVFQLSSELVDSWLRKKNSFNMRILFSYYIFHEFLMLCPEVERGAFLNRYYHYWHSLNKMENLKLNLREVKKIYLPFLKKMTGSTEAKLFEEIREVLNKAKAIIDNEEMFLYLISSHIHMTNNRLSVTPGIEAEIAKSMTPEEMLVE</sequence>